<dbReference type="GO" id="GO:0003677">
    <property type="term" value="F:DNA binding"/>
    <property type="evidence" value="ECO:0007669"/>
    <property type="project" value="InterPro"/>
</dbReference>
<evidence type="ECO:0000313" key="2">
    <source>
        <dbReference type="EMBL" id="MBC6679300.1"/>
    </source>
</evidence>
<comment type="caution">
    <text evidence="2">The sequence shown here is derived from an EMBL/GenBank/DDBJ whole genome shotgun (WGS) entry which is preliminary data.</text>
</comment>
<accession>A0A923SQB2</accession>
<sequence length="136" mass="15674">MPLFINFLKISVLIHIVPVYAASHCLYQLRAPVIFNCNTVFGSQRIPFDTIQYFFSRQHKVYIVTTEGTQSFYGKLGDLEGSLPSCFVRIHNRYFINLKYLDSLEKNCAIVGNTALPVSRSYKQSLSITYARYMLE</sequence>
<dbReference type="InterPro" id="IPR046947">
    <property type="entry name" value="LytR-like"/>
</dbReference>
<dbReference type="Gene3D" id="2.40.50.1020">
    <property type="entry name" value="LytTr DNA-binding domain"/>
    <property type="match status" value="1"/>
</dbReference>
<protein>
    <submittedName>
        <fullName evidence="2">LytTR family transcriptional regulator</fullName>
    </submittedName>
</protein>
<evidence type="ECO:0000259" key="1">
    <source>
        <dbReference type="PROSITE" id="PS50930"/>
    </source>
</evidence>
<dbReference type="Proteomes" id="UP000602647">
    <property type="component" value="Unassembled WGS sequence"/>
</dbReference>
<name>A0A923SQB2_9FIRM</name>
<dbReference type="Pfam" id="PF04397">
    <property type="entry name" value="LytTR"/>
    <property type="match status" value="1"/>
</dbReference>
<dbReference type="PANTHER" id="PTHR37299">
    <property type="entry name" value="TRANSCRIPTIONAL REGULATOR-RELATED"/>
    <property type="match status" value="1"/>
</dbReference>
<dbReference type="InterPro" id="IPR007492">
    <property type="entry name" value="LytTR_DNA-bd_dom"/>
</dbReference>
<proteinExistence type="predicted"/>
<dbReference type="SMART" id="SM00850">
    <property type="entry name" value="LytTR"/>
    <property type="match status" value="1"/>
</dbReference>
<dbReference type="PANTHER" id="PTHR37299:SF1">
    <property type="entry name" value="STAGE 0 SPORULATION PROTEIN A HOMOLOG"/>
    <property type="match status" value="1"/>
</dbReference>
<feature type="domain" description="HTH LytTR-type" evidence="1">
    <location>
        <begin position="35"/>
        <end position="132"/>
    </location>
</feature>
<gene>
    <name evidence="2" type="ORF">H9L42_05595</name>
</gene>
<keyword evidence="3" id="KW-1185">Reference proteome</keyword>
<organism evidence="2 3">
    <name type="scientific">Zhenpiania hominis</name>
    <dbReference type="NCBI Taxonomy" id="2763644"/>
    <lineage>
        <taxon>Bacteria</taxon>
        <taxon>Bacillati</taxon>
        <taxon>Bacillota</taxon>
        <taxon>Clostridia</taxon>
        <taxon>Peptostreptococcales</taxon>
        <taxon>Anaerovoracaceae</taxon>
        <taxon>Zhenpiania</taxon>
    </lineage>
</organism>
<dbReference type="AlphaFoldDB" id="A0A923SQB2"/>
<dbReference type="PROSITE" id="PS50930">
    <property type="entry name" value="HTH_LYTTR"/>
    <property type="match status" value="1"/>
</dbReference>
<evidence type="ECO:0000313" key="3">
    <source>
        <dbReference type="Proteomes" id="UP000602647"/>
    </source>
</evidence>
<reference evidence="2" key="1">
    <citation type="submission" date="2020-08" db="EMBL/GenBank/DDBJ databases">
        <title>Genome public.</title>
        <authorList>
            <person name="Liu C."/>
            <person name="Sun Q."/>
        </authorList>
    </citation>
    <scope>NUCLEOTIDE SEQUENCE</scope>
    <source>
        <strain evidence="2">BX12</strain>
    </source>
</reference>
<dbReference type="GO" id="GO:0000156">
    <property type="term" value="F:phosphorelay response regulator activity"/>
    <property type="evidence" value="ECO:0007669"/>
    <property type="project" value="InterPro"/>
</dbReference>
<dbReference type="EMBL" id="JACRYT010000003">
    <property type="protein sequence ID" value="MBC6679300.1"/>
    <property type="molecule type" value="Genomic_DNA"/>
</dbReference>